<evidence type="ECO:0000313" key="1">
    <source>
        <dbReference type="EMBL" id="GBO28398.1"/>
    </source>
</evidence>
<comment type="caution">
    <text evidence="1">The sequence shown here is derived from an EMBL/GenBank/DDBJ whole genome shotgun (WGS) entry which is preliminary data.</text>
</comment>
<gene>
    <name evidence="1" type="ORF">AVEN_96304_1</name>
</gene>
<name>A0A4Y2VVJ2_ARAVE</name>
<proteinExistence type="predicted"/>
<organism evidence="1 2">
    <name type="scientific">Araneus ventricosus</name>
    <name type="common">Orbweaver spider</name>
    <name type="synonym">Epeira ventricosa</name>
    <dbReference type="NCBI Taxonomy" id="182803"/>
    <lineage>
        <taxon>Eukaryota</taxon>
        <taxon>Metazoa</taxon>
        <taxon>Ecdysozoa</taxon>
        <taxon>Arthropoda</taxon>
        <taxon>Chelicerata</taxon>
        <taxon>Arachnida</taxon>
        <taxon>Araneae</taxon>
        <taxon>Araneomorphae</taxon>
        <taxon>Entelegynae</taxon>
        <taxon>Araneoidea</taxon>
        <taxon>Araneidae</taxon>
        <taxon>Araneus</taxon>
    </lineage>
</organism>
<dbReference type="EMBL" id="BGPR01051445">
    <property type="protein sequence ID" value="GBO28398.1"/>
    <property type="molecule type" value="Genomic_DNA"/>
</dbReference>
<keyword evidence="2" id="KW-1185">Reference proteome</keyword>
<dbReference type="AlphaFoldDB" id="A0A4Y2VVJ2"/>
<protein>
    <submittedName>
        <fullName evidence="1">Uncharacterized protein</fullName>
    </submittedName>
</protein>
<dbReference type="Proteomes" id="UP000499080">
    <property type="component" value="Unassembled WGS sequence"/>
</dbReference>
<accession>A0A4Y2VVJ2</accession>
<evidence type="ECO:0000313" key="2">
    <source>
        <dbReference type="Proteomes" id="UP000499080"/>
    </source>
</evidence>
<reference evidence="1 2" key="1">
    <citation type="journal article" date="2019" name="Sci. Rep.">
        <title>Orb-weaving spider Araneus ventricosus genome elucidates the spidroin gene catalogue.</title>
        <authorList>
            <person name="Kono N."/>
            <person name="Nakamura H."/>
            <person name="Ohtoshi R."/>
            <person name="Moran D.A.P."/>
            <person name="Shinohara A."/>
            <person name="Yoshida Y."/>
            <person name="Fujiwara M."/>
            <person name="Mori M."/>
            <person name="Tomita M."/>
            <person name="Arakawa K."/>
        </authorList>
    </citation>
    <scope>NUCLEOTIDE SEQUENCE [LARGE SCALE GENOMIC DNA]</scope>
</reference>
<sequence>MDKSFSKRKGNSYDLKLIKWVVNRLEWKCEDLDKQYFQAARLRRQLSNKCRIWNKRKHFLLLESYKRHEETINALRNAMCTNAGDLCFLRGVYTAKLKKISKKCTIKISSNEWWNIVIYLTQCQDLMDKALEVFHEAYLQFKALQAKVSQTSENRTHSTIRYFINS</sequence>